<dbReference type="Proteomes" id="UP001295469">
    <property type="component" value="Chromosome C03"/>
</dbReference>
<dbReference type="AlphaFoldDB" id="A0A816I5Y7"/>
<dbReference type="Pfam" id="PF05057">
    <property type="entry name" value="DUF676"/>
    <property type="match status" value="1"/>
</dbReference>
<dbReference type="InterPro" id="IPR029058">
    <property type="entry name" value="AB_hydrolase_fold"/>
</dbReference>
<feature type="region of interest" description="Disordered" evidence="1">
    <location>
        <begin position="1"/>
        <end position="28"/>
    </location>
</feature>
<proteinExistence type="predicted"/>
<evidence type="ECO:0000259" key="2">
    <source>
        <dbReference type="Pfam" id="PF05057"/>
    </source>
</evidence>
<gene>
    <name evidence="3" type="ORF">DARMORV10_C03P04850.1</name>
</gene>
<dbReference type="InterPro" id="IPR044294">
    <property type="entry name" value="Lipase-like"/>
</dbReference>
<feature type="compositionally biased region" description="Low complexity" evidence="1">
    <location>
        <begin position="8"/>
        <end position="22"/>
    </location>
</feature>
<accession>A0A816I5Y7</accession>
<evidence type="ECO:0000313" key="3">
    <source>
        <dbReference type="EMBL" id="CAF1696867.1"/>
    </source>
</evidence>
<protein>
    <submittedName>
        <fullName evidence="3">(rape) hypothetical protein</fullName>
    </submittedName>
</protein>
<feature type="domain" description="DUF676" evidence="2">
    <location>
        <begin position="43"/>
        <end position="126"/>
    </location>
</feature>
<dbReference type="Gene3D" id="3.40.50.1820">
    <property type="entry name" value="alpha/beta hydrolase"/>
    <property type="match status" value="1"/>
</dbReference>
<dbReference type="EMBL" id="HG994367">
    <property type="protein sequence ID" value="CAF1696867.1"/>
    <property type="molecule type" value="Genomic_DNA"/>
</dbReference>
<dbReference type="InterPro" id="IPR007751">
    <property type="entry name" value="DUF676_lipase-like"/>
</dbReference>
<evidence type="ECO:0000256" key="1">
    <source>
        <dbReference type="SAM" id="MobiDB-lite"/>
    </source>
</evidence>
<sequence>METSQKKSLSGLLSRSSDSAAGAEEEAAEEVDGTILHRHFMALMLWVRALIKRHPSLQKISFVGHSLGGLITRYVVACLYEQESPQNSEKSKERIGGLEPVCFITSATPHLGSRGHKQVPLMAGVMTDELRSFLELNLPKVKEGKKPKFSLGTSAPKLGSHILEATKIPCQINKFVLVLLCGMRLHFDRFIKDLKVSLIEGRVGVHHLDDSQQNKNFTFKCQQRWE</sequence>
<name>A0A816I5Y7_BRANA</name>
<dbReference type="PANTHER" id="PTHR12482:SF41">
    <property type="entry name" value="ALPHA_BETA-HYDROLASES SUPERFAMILY PROTEIN"/>
    <property type="match status" value="1"/>
</dbReference>
<dbReference type="PANTHER" id="PTHR12482">
    <property type="entry name" value="LIPASE ROG1-RELATED-RELATED"/>
    <property type="match status" value="1"/>
</dbReference>
<reference evidence="3" key="1">
    <citation type="submission" date="2021-01" db="EMBL/GenBank/DDBJ databases">
        <authorList>
            <consortium name="Genoscope - CEA"/>
            <person name="William W."/>
        </authorList>
    </citation>
    <scope>NUCLEOTIDE SEQUENCE</scope>
</reference>
<dbReference type="SUPFAM" id="SSF53474">
    <property type="entry name" value="alpha/beta-Hydrolases"/>
    <property type="match status" value="1"/>
</dbReference>
<organism evidence="3">
    <name type="scientific">Brassica napus</name>
    <name type="common">Rape</name>
    <dbReference type="NCBI Taxonomy" id="3708"/>
    <lineage>
        <taxon>Eukaryota</taxon>
        <taxon>Viridiplantae</taxon>
        <taxon>Streptophyta</taxon>
        <taxon>Embryophyta</taxon>
        <taxon>Tracheophyta</taxon>
        <taxon>Spermatophyta</taxon>
        <taxon>Magnoliopsida</taxon>
        <taxon>eudicotyledons</taxon>
        <taxon>Gunneridae</taxon>
        <taxon>Pentapetalae</taxon>
        <taxon>rosids</taxon>
        <taxon>malvids</taxon>
        <taxon>Brassicales</taxon>
        <taxon>Brassicaceae</taxon>
        <taxon>Brassiceae</taxon>
        <taxon>Brassica</taxon>
    </lineage>
</organism>